<evidence type="ECO:0000313" key="2">
    <source>
        <dbReference type="EMBL" id="WPL16984.1"/>
    </source>
</evidence>
<protein>
    <submittedName>
        <fullName evidence="2">Uncharacterized protein</fullName>
    </submittedName>
</protein>
<gene>
    <name evidence="2" type="ORF">Thiowin_01966</name>
</gene>
<dbReference type="Proteomes" id="UP001432180">
    <property type="component" value="Chromosome"/>
</dbReference>
<name>A0ABZ0S910_9GAMM</name>
<dbReference type="EMBL" id="CP121472">
    <property type="protein sequence ID" value="WPL16984.1"/>
    <property type="molecule type" value="Genomic_DNA"/>
</dbReference>
<evidence type="ECO:0000313" key="3">
    <source>
        <dbReference type="Proteomes" id="UP001432180"/>
    </source>
</evidence>
<keyword evidence="1" id="KW-0812">Transmembrane</keyword>
<evidence type="ECO:0000256" key="1">
    <source>
        <dbReference type="SAM" id="Phobius"/>
    </source>
</evidence>
<keyword evidence="3" id="KW-1185">Reference proteome</keyword>
<feature type="transmembrane region" description="Helical" evidence="1">
    <location>
        <begin position="12"/>
        <end position="28"/>
    </location>
</feature>
<keyword evidence="1" id="KW-1133">Transmembrane helix</keyword>
<accession>A0ABZ0S910</accession>
<proteinExistence type="predicted"/>
<reference evidence="2 3" key="1">
    <citation type="journal article" date="2023" name="Microorganisms">
        <title>Thiorhodovibrio frisius and Trv. litoralis spp. nov., Two Novel Members from a Clade of Fastidious Purple Sulfur Bacteria That Exhibit Unique Red-Shifted Light-Harvesting Capabilities.</title>
        <authorList>
            <person name="Methner A."/>
            <person name="Kuzyk S.B."/>
            <person name="Petersen J."/>
            <person name="Bauer S."/>
            <person name="Brinkmann H."/>
            <person name="Sichau K."/>
            <person name="Wanner G."/>
            <person name="Wolf J."/>
            <person name="Neumann-Schaal M."/>
            <person name="Henke P."/>
            <person name="Tank M."/>
            <person name="Sproer C."/>
            <person name="Bunk B."/>
            <person name="Overmann J."/>
        </authorList>
    </citation>
    <scope>NUCLEOTIDE SEQUENCE [LARGE SCALE GENOMIC DNA]</scope>
    <source>
        <strain evidence="2 3">DSM 6702</strain>
    </source>
</reference>
<sequence length="36" mass="4241">MTERRLFQLKWLLVSVTIIITLFFVALLEHRGILLG</sequence>
<keyword evidence="1" id="KW-0472">Membrane</keyword>
<organism evidence="2 3">
    <name type="scientific">Thiorhodovibrio winogradskyi</name>
    <dbReference type="NCBI Taxonomy" id="77007"/>
    <lineage>
        <taxon>Bacteria</taxon>
        <taxon>Pseudomonadati</taxon>
        <taxon>Pseudomonadota</taxon>
        <taxon>Gammaproteobacteria</taxon>
        <taxon>Chromatiales</taxon>
        <taxon>Chromatiaceae</taxon>
        <taxon>Thiorhodovibrio</taxon>
    </lineage>
</organism>